<dbReference type="InParanoid" id="Q0TW59"/>
<dbReference type="EMBL" id="CH445368">
    <property type="protein sequence ID" value="EAT76360.1"/>
    <property type="molecule type" value="Genomic_DNA"/>
</dbReference>
<proteinExistence type="predicted"/>
<accession>Q0TW59</accession>
<evidence type="ECO:0000313" key="2">
    <source>
        <dbReference type="Proteomes" id="UP000001055"/>
    </source>
</evidence>
<reference evidence="2" key="1">
    <citation type="journal article" date="2007" name="Plant Cell">
        <title>Dothideomycete-plant interactions illuminated by genome sequencing and EST analysis of the wheat pathogen Stagonospora nodorum.</title>
        <authorList>
            <person name="Hane J.K."/>
            <person name="Lowe R.G."/>
            <person name="Solomon P.S."/>
            <person name="Tan K.C."/>
            <person name="Schoch C.L."/>
            <person name="Spatafora J.W."/>
            <person name="Crous P.W."/>
            <person name="Kodira C."/>
            <person name="Birren B.W."/>
            <person name="Galagan J.E."/>
            <person name="Torriani S.F."/>
            <person name="McDonald B.A."/>
            <person name="Oliver R.P."/>
        </authorList>
    </citation>
    <scope>NUCLEOTIDE SEQUENCE [LARGE SCALE GENOMIC DNA]</scope>
    <source>
        <strain evidence="2">SN15 / ATCC MYA-4574 / FGSC 10173</strain>
    </source>
</reference>
<gene>
    <name evidence="1" type="ORF">SNOG_16176</name>
</gene>
<dbReference type="GeneID" id="5983231"/>
<evidence type="ECO:0000313" key="1">
    <source>
        <dbReference type="EMBL" id="EAT76360.1"/>
    </source>
</evidence>
<sequence length="54" mass="5812">MQPAGFIDTSVRLTPCLFFTGSSNWSALEAADSVDVAVECKEFLASESPDIILM</sequence>
<dbReference type="KEGG" id="pno:SNOG_16176"/>
<protein>
    <submittedName>
        <fullName evidence="1">Uncharacterized protein</fullName>
    </submittedName>
</protein>
<organism evidence="1 2">
    <name type="scientific">Phaeosphaeria nodorum (strain SN15 / ATCC MYA-4574 / FGSC 10173)</name>
    <name type="common">Glume blotch fungus</name>
    <name type="synonym">Parastagonospora nodorum</name>
    <dbReference type="NCBI Taxonomy" id="321614"/>
    <lineage>
        <taxon>Eukaryota</taxon>
        <taxon>Fungi</taxon>
        <taxon>Dikarya</taxon>
        <taxon>Ascomycota</taxon>
        <taxon>Pezizomycotina</taxon>
        <taxon>Dothideomycetes</taxon>
        <taxon>Pleosporomycetidae</taxon>
        <taxon>Pleosporales</taxon>
        <taxon>Pleosporineae</taxon>
        <taxon>Phaeosphaeriaceae</taxon>
        <taxon>Parastagonospora</taxon>
    </lineage>
</organism>
<dbReference type="RefSeq" id="XP_001806301.1">
    <property type="nucleotide sequence ID" value="XM_001806249.1"/>
</dbReference>
<dbReference type="Proteomes" id="UP000001055">
    <property type="component" value="Unassembled WGS sequence"/>
</dbReference>
<name>Q0TW59_PHANO</name>
<dbReference type="AlphaFoldDB" id="Q0TW59"/>